<sequence length="198" mass="22179">MTNYSLTVRVQRRMALQRFSEQGYSLCFASEVEGEGYKVIASSSRVASNTDFNWNDDLGIAASQSRFMHGVQIQAITDVDSIRLGQTYTLSEDYQGRVNDGGPQGGIRFNNQTDGASPILYRTINGSRDPIYVGSMQIPRGASQEIKPNNKVKVWFQRDGQRGTMIDEIHEQSIEIDMSGRTSATVVFNDDFSWSLQQ</sequence>
<organism evidence="1 2">
    <name type="scientific">Fusarium xylarioides</name>
    <dbReference type="NCBI Taxonomy" id="221167"/>
    <lineage>
        <taxon>Eukaryota</taxon>
        <taxon>Fungi</taxon>
        <taxon>Dikarya</taxon>
        <taxon>Ascomycota</taxon>
        <taxon>Pezizomycotina</taxon>
        <taxon>Sordariomycetes</taxon>
        <taxon>Hypocreomycetidae</taxon>
        <taxon>Hypocreales</taxon>
        <taxon>Nectriaceae</taxon>
        <taxon>Fusarium</taxon>
        <taxon>Fusarium fujikuroi species complex</taxon>
    </lineage>
</organism>
<reference evidence="1" key="2">
    <citation type="submission" date="2020-10" db="EMBL/GenBank/DDBJ databases">
        <authorList>
            <person name="Peck L.D."/>
            <person name="Nowell R.W."/>
            <person name="Flood J."/>
            <person name="Ryan M.J."/>
            <person name="Barraclough T.G."/>
        </authorList>
    </citation>
    <scope>NUCLEOTIDE SEQUENCE</scope>
    <source>
        <strain evidence="1">IMI 127659i</strain>
    </source>
</reference>
<gene>
    <name evidence="1" type="ORF">H9Q72_011960</name>
</gene>
<dbReference type="AlphaFoldDB" id="A0A9P7HLW4"/>
<evidence type="ECO:0000313" key="2">
    <source>
        <dbReference type="Proteomes" id="UP000750502"/>
    </source>
</evidence>
<name>A0A9P7HLW4_9HYPO</name>
<dbReference type="OrthoDB" id="2987506at2759"/>
<evidence type="ECO:0000313" key="1">
    <source>
        <dbReference type="EMBL" id="KAG5759915.1"/>
    </source>
</evidence>
<keyword evidence="2" id="KW-1185">Reference proteome</keyword>
<dbReference type="Proteomes" id="UP000750502">
    <property type="component" value="Unassembled WGS sequence"/>
</dbReference>
<accession>A0A9P7HLW4</accession>
<proteinExistence type="predicted"/>
<reference evidence="1" key="1">
    <citation type="journal article" date="2020" name="bioRxiv">
        <title>Historical genomics reveals the evolutionary mechanisms behind multiple outbreaks of the host-specific coffee wilt pathogen Fusarium xylarioides.</title>
        <authorList>
            <person name="Peck D."/>
            <person name="Nowell R.W."/>
            <person name="Flood J."/>
            <person name="Ryan M.J."/>
            <person name="Barraclough T.G."/>
        </authorList>
    </citation>
    <scope>NUCLEOTIDE SEQUENCE</scope>
    <source>
        <strain evidence="1">IMI 127659i</strain>
    </source>
</reference>
<comment type="caution">
    <text evidence="1">The sequence shown here is derived from an EMBL/GenBank/DDBJ whole genome shotgun (WGS) entry which is preliminary data.</text>
</comment>
<protein>
    <submittedName>
        <fullName evidence="1">Uncharacterized protein</fullName>
    </submittedName>
</protein>
<dbReference type="EMBL" id="JADFTT010000597">
    <property type="protein sequence ID" value="KAG5759915.1"/>
    <property type="molecule type" value="Genomic_DNA"/>
</dbReference>